<keyword evidence="3" id="KW-0378">Hydrolase</keyword>
<dbReference type="EMBL" id="KY052794">
    <property type="protein sequence ID" value="ASE99702.1"/>
    <property type="molecule type" value="Genomic_DNA"/>
</dbReference>
<evidence type="ECO:0000256" key="1">
    <source>
        <dbReference type="ARBA" id="ARBA00007074"/>
    </source>
</evidence>
<evidence type="ECO:0000256" key="2">
    <source>
        <dbReference type="ARBA" id="ARBA00022670"/>
    </source>
</evidence>
<sequence length="141" mass="16909">MWYNKYTGFPYKHLGNDLKTGIDCFNLIRLIYKNEREIEIPYKTSDYCKIVDEDWYAKTHERFFEKGADKSFGWMRVPRPAPFDVITMYMGSTHVVNHCALYVDMAKILHTMIGKKSWIAPYGRYYEQYTHGVWRWIGLNN</sequence>
<evidence type="ECO:0000256" key="3">
    <source>
        <dbReference type="ARBA" id="ARBA00022801"/>
    </source>
</evidence>
<dbReference type="Pfam" id="PF00877">
    <property type="entry name" value="NLPC_P60"/>
    <property type="match status" value="1"/>
</dbReference>
<organism evidence="6">
    <name type="scientific">uncultured virus</name>
    <dbReference type="NCBI Taxonomy" id="340016"/>
    <lineage>
        <taxon>Viruses</taxon>
        <taxon>environmental samples</taxon>
    </lineage>
</organism>
<reference evidence="6" key="2">
    <citation type="journal article" date="2017" name="Nat. Commun.">
        <title>Single-virus genomics reveals hidden cosmopolitan and abundant viruses.</title>
        <authorList>
            <person name="Martinez-Hernandez F."/>
            <person name="Fornas O."/>
            <person name="Lluesma Gomez M."/>
            <person name="Bolduc B."/>
            <person name="de la Cruz Pena M.J."/>
            <person name="Martinez J.M."/>
            <person name="Anton J."/>
            <person name="Gasol J.M."/>
            <person name="Rosselli R."/>
            <person name="Rodriguez-Valera F."/>
            <person name="Sullivan M.B."/>
            <person name="Acinas S.G."/>
            <person name="Martinez-Garcia M."/>
        </authorList>
    </citation>
    <scope>NUCLEOTIDE SEQUENCE</scope>
</reference>
<evidence type="ECO:0000313" key="6">
    <source>
        <dbReference type="EMBL" id="ASE99702.1"/>
    </source>
</evidence>
<evidence type="ECO:0000259" key="5">
    <source>
        <dbReference type="PROSITE" id="PS51935"/>
    </source>
</evidence>
<evidence type="ECO:0000256" key="4">
    <source>
        <dbReference type="ARBA" id="ARBA00022807"/>
    </source>
</evidence>
<dbReference type="GO" id="GO:0008234">
    <property type="term" value="F:cysteine-type peptidase activity"/>
    <property type="evidence" value="ECO:0007669"/>
    <property type="project" value="UniProtKB-KW"/>
</dbReference>
<dbReference type="Gene3D" id="3.90.1720.10">
    <property type="entry name" value="endopeptidase domain like (from Nostoc punctiforme)"/>
    <property type="match status" value="1"/>
</dbReference>
<accession>A0A218MKA0</accession>
<feature type="domain" description="NlpC/P60" evidence="5">
    <location>
        <begin position="1"/>
        <end position="137"/>
    </location>
</feature>
<dbReference type="PROSITE" id="PS51935">
    <property type="entry name" value="NLPC_P60"/>
    <property type="match status" value="1"/>
</dbReference>
<comment type="similarity">
    <text evidence="1">Belongs to the peptidase C40 family.</text>
</comment>
<reference evidence="6" key="1">
    <citation type="submission" date="2016-10" db="EMBL/GenBank/DDBJ databases">
        <authorList>
            <person name="Varghese N."/>
        </authorList>
    </citation>
    <scope>NUCLEOTIDE SEQUENCE</scope>
</reference>
<keyword evidence="2" id="KW-0645">Protease</keyword>
<dbReference type="GO" id="GO:0006508">
    <property type="term" value="P:proteolysis"/>
    <property type="evidence" value="ECO:0007669"/>
    <property type="project" value="UniProtKB-KW"/>
</dbReference>
<dbReference type="SUPFAM" id="SSF54001">
    <property type="entry name" value="Cysteine proteinases"/>
    <property type="match status" value="1"/>
</dbReference>
<proteinExistence type="inferred from homology"/>
<protein>
    <recommendedName>
        <fullName evidence="5">NlpC/P60 domain-containing protein</fullName>
    </recommendedName>
</protein>
<keyword evidence="4" id="KW-0788">Thiol protease</keyword>
<name>A0A218MKA0_9VIRU</name>
<dbReference type="InterPro" id="IPR038765">
    <property type="entry name" value="Papain-like_cys_pep_sf"/>
</dbReference>
<dbReference type="InterPro" id="IPR000064">
    <property type="entry name" value="NLP_P60_dom"/>
</dbReference>